<protein>
    <recommendedName>
        <fullName evidence="1">Reverse transcriptase/retrotransposon-derived protein RNase H-like domain-containing protein</fullName>
    </recommendedName>
</protein>
<name>A0A9P7BEF6_9ASCO</name>
<organism evidence="2 3">
    <name type="scientific">Pichia californica</name>
    <dbReference type="NCBI Taxonomy" id="460514"/>
    <lineage>
        <taxon>Eukaryota</taxon>
        <taxon>Fungi</taxon>
        <taxon>Dikarya</taxon>
        <taxon>Ascomycota</taxon>
        <taxon>Saccharomycotina</taxon>
        <taxon>Pichiomycetes</taxon>
        <taxon>Pichiales</taxon>
        <taxon>Pichiaceae</taxon>
        <taxon>Pichia</taxon>
    </lineage>
</organism>
<sequence length="97" mass="11134">MMIPLALYQHQSQLEKDEKSKMESDQLTVSLDLLKQNFEKLKDFVILSVGLQLFNVEKPVFIYTDSSDLGADGLNMQADDNHDSRYIPIAFFSKSFI</sequence>
<evidence type="ECO:0000313" key="2">
    <source>
        <dbReference type="EMBL" id="KAG0686614.1"/>
    </source>
</evidence>
<dbReference type="Pfam" id="PF17919">
    <property type="entry name" value="RT_RNaseH_2"/>
    <property type="match status" value="1"/>
</dbReference>
<comment type="caution">
    <text evidence="2">The sequence shown here is derived from an EMBL/GenBank/DDBJ whole genome shotgun (WGS) entry which is preliminary data.</text>
</comment>
<keyword evidence="3" id="KW-1185">Reference proteome</keyword>
<evidence type="ECO:0000259" key="1">
    <source>
        <dbReference type="Pfam" id="PF17919"/>
    </source>
</evidence>
<accession>A0A9P7BEF6</accession>
<gene>
    <name evidence="2" type="ORF">C6P40_003689</name>
</gene>
<dbReference type="InterPro" id="IPR043502">
    <property type="entry name" value="DNA/RNA_pol_sf"/>
</dbReference>
<dbReference type="AlphaFoldDB" id="A0A9P7BEF6"/>
<reference evidence="2" key="1">
    <citation type="submission" date="2020-11" db="EMBL/GenBank/DDBJ databases">
        <title>Kefir isolates.</title>
        <authorList>
            <person name="Marcisauskas S."/>
            <person name="Kim Y."/>
            <person name="Blasche S."/>
        </authorList>
    </citation>
    <scope>NUCLEOTIDE SEQUENCE</scope>
    <source>
        <strain evidence="2">Olga-1</strain>
    </source>
</reference>
<dbReference type="Proteomes" id="UP000697127">
    <property type="component" value="Unassembled WGS sequence"/>
</dbReference>
<evidence type="ECO:0000313" key="3">
    <source>
        <dbReference type="Proteomes" id="UP000697127"/>
    </source>
</evidence>
<feature type="domain" description="Reverse transcriptase/retrotransposon-derived protein RNase H-like" evidence="1">
    <location>
        <begin position="35"/>
        <end position="96"/>
    </location>
</feature>
<dbReference type="SUPFAM" id="SSF56672">
    <property type="entry name" value="DNA/RNA polymerases"/>
    <property type="match status" value="1"/>
</dbReference>
<proteinExistence type="predicted"/>
<dbReference type="EMBL" id="PUHW01000429">
    <property type="protein sequence ID" value="KAG0686614.1"/>
    <property type="molecule type" value="Genomic_DNA"/>
</dbReference>
<dbReference type="InterPro" id="IPR041577">
    <property type="entry name" value="RT_RNaseH_2"/>
</dbReference>